<dbReference type="RefSeq" id="WP_321396367.1">
    <property type="nucleotide sequence ID" value="NZ_CP139487.1"/>
</dbReference>
<proteinExistence type="predicted"/>
<name>A0AAX4HQZ4_9BACT</name>
<organism evidence="3 4">
    <name type="scientific">Peredibacter starrii</name>
    <dbReference type="NCBI Taxonomy" id="28202"/>
    <lineage>
        <taxon>Bacteria</taxon>
        <taxon>Pseudomonadati</taxon>
        <taxon>Bdellovibrionota</taxon>
        <taxon>Bacteriovoracia</taxon>
        <taxon>Bacteriovoracales</taxon>
        <taxon>Bacteriovoracaceae</taxon>
        <taxon>Peredibacter</taxon>
    </lineage>
</organism>
<evidence type="ECO:0000259" key="2">
    <source>
        <dbReference type="SMART" id="SM00858"/>
    </source>
</evidence>
<dbReference type="EMBL" id="CP139487">
    <property type="protein sequence ID" value="WPU65592.1"/>
    <property type="molecule type" value="Genomic_DNA"/>
</dbReference>
<evidence type="ECO:0000313" key="4">
    <source>
        <dbReference type="Proteomes" id="UP001324634"/>
    </source>
</evidence>
<dbReference type="NCBIfam" id="TIGR03177">
    <property type="entry name" value="pilus_cpaB"/>
    <property type="match status" value="1"/>
</dbReference>
<dbReference type="KEGG" id="psti:SOO65_02410"/>
<dbReference type="CDD" id="cd11614">
    <property type="entry name" value="SAF_CpaB_FlgA_like"/>
    <property type="match status" value="1"/>
</dbReference>
<dbReference type="InterPro" id="IPR031571">
    <property type="entry name" value="RcpC_dom"/>
</dbReference>
<evidence type="ECO:0000313" key="3">
    <source>
        <dbReference type="EMBL" id="WPU65592.1"/>
    </source>
</evidence>
<dbReference type="AlphaFoldDB" id="A0AAX4HQZ4"/>
<dbReference type="Pfam" id="PF08666">
    <property type="entry name" value="SAF"/>
    <property type="match status" value="1"/>
</dbReference>
<keyword evidence="1" id="KW-1133">Transmembrane helix</keyword>
<keyword evidence="1" id="KW-0472">Membrane</keyword>
<accession>A0AAX4HQZ4</accession>
<reference evidence="3 4" key="1">
    <citation type="submission" date="2023-11" db="EMBL/GenBank/DDBJ databases">
        <title>Peredibacter starrii A3.12.</title>
        <authorList>
            <person name="Mitchell R.J."/>
        </authorList>
    </citation>
    <scope>NUCLEOTIDE SEQUENCE [LARGE SCALE GENOMIC DNA]</scope>
    <source>
        <strain evidence="3 4">A3.12</strain>
    </source>
</reference>
<evidence type="ECO:0000256" key="1">
    <source>
        <dbReference type="SAM" id="Phobius"/>
    </source>
</evidence>
<dbReference type="Pfam" id="PF16976">
    <property type="entry name" value="RcpC"/>
    <property type="match status" value="1"/>
</dbReference>
<sequence>MNSRAFTTSLILAAVAVLMIYSYISSRETELQSEYGQQTPVVVAKEDIKELEIIDDRKVQLINVPSKFQMPGNFKRVEDLYNTIAAVPIKKGEQITAPRVTYPGAQSGLSRQISIGKRALSIRVTEDSAVSRLLKPGDRVDVLALVDYASGKKERLKVKTVLQDVLVLSTGLFVTNSVPLVNLKSDNDTRQMKLNSYTNYNTVTLELTPFEVQKMVFLVSAGNGISLSLRNNDDKSIERISATRLYDVLGEDAAEAKTYFAEQMAKETKRTGPGGR</sequence>
<dbReference type="InterPro" id="IPR017592">
    <property type="entry name" value="Pilus_assmbl_Flp-typ_CpaB"/>
</dbReference>
<feature type="domain" description="SAF" evidence="2">
    <location>
        <begin position="39"/>
        <end position="101"/>
    </location>
</feature>
<dbReference type="SMART" id="SM00858">
    <property type="entry name" value="SAF"/>
    <property type="match status" value="1"/>
</dbReference>
<dbReference type="InterPro" id="IPR013974">
    <property type="entry name" value="SAF"/>
</dbReference>
<dbReference type="Proteomes" id="UP001324634">
    <property type="component" value="Chromosome"/>
</dbReference>
<protein>
    <submittedName>
        <fullName evidence="3">Flp pilus assembly protein CpaB</fullName>
    </submittedName>
</protein>
<keyword evidence="4" id="KW-1185">Reference proteome</keyword>
<gene>
    <name evidence="3" type="primary">cpaB</name>
    <name evidence="3" type="ORF">SOO65_02410</name>
</gene>
<keyword evidence="1" id="KW-0812">Transmembrane</keyword>
<feature type="transmembrane region" description="Helical" evidence="1">
    <location>
        <begin position="6"/>
        <end position="24"/>
    </location>
</feature>